<gene>
    <name evidence="3" type="ORF">C0029_17915</name>
</gene>
<comment type="caution">
    <text evidence="3">The sequence shown here is derived from an EMBL/GenBank/DDBJ whole genome shotgun (WGS) entry which is preliminary data.</text>
</comment>
<dbReference type="InterPro" id="IPR031100">
    <property type="entry name" value="LOG_fam"/>
</dbReference>
<evidence type="ECO:0000313" key="4">
    <source>
        <dbReference type="Proteomes" id="UP000235162"/>
    </source>
</evidence>
<dbReference type="GO" id="GO:0005829">
    <property type="term" value="C:cytosol"/>
    <property type="evidence" value="ECO:0007669"/>
    <property type="project" value="TreeGrafter"/>
</dbReference>
<keyword evidence="2" id="KW-0203">Cytokinin biosynthesis</keyword>
<evidence type="ECO:0000256" key="2">
    <source>
        <dbReference type="RuleBase" id="RU363015"/>
    </source>
</evidence>
<dbReference type="EMBL" id="PKUR01000005">
    <property type="protein sequence ID" value="PLW84870.1"/>
    <property type="molecule type" value="Genomic_DNA"/>
</dbReference>
<keyword evidence="2" id="KW-0378">Hydrolase</keyword>
<sequence>MTDKVLPPGVGLSPEEQARIARIEDELRDGISSLSDIGAAVSIFGSARSKPEDWEYQAARELARQLAAEGITVITGGGPGVMEAGNLGAYGEPGQSVGLNIELPHEQLANPYLDIDIDFRYFFTRKFMLIRYAIGFAIFPGGFGTVDELFELLTLVQTGKLEQRPIVLVGRDYWAGLHDWVVNKVQANHFISDDDLNIVDLVDTPDEAAQILLGYYRERCA</sequence>
<evidence type="ECO:0000256" key="1">
    <source>
        <dbReference type="ARBA" id="ARBA00000274"/>
    </source>
</evidence>
<dbReference type="Gene3D" id="3.40.50.450">
    <property type="match status" value="1"/>
</dbReference>
<name>A0AAP8SLT0_9GAMM</name>
<evidence type="ECO:0000313" key="3">
    <source>
        <dbReference type="EMBL" id="PLW84870.1"/>
    </source>
</evidence>
<dbReference type="Pfam" id="PF03641">
    <property type="entry name" value="Lysine_decarbox"/>
    <property type="match status" value="1"/>
</dbReference>
<dbReference type="PANTHER" id="PTHR43393">
    <property type="entry name" value="CYTOKININ RIBOSIDE 5'-MONOPHOSPHATE PHOSPHORIBOHYDROLASE"/>
    <property type="match status" value="1"/>
</dbReference>
<dbReference type="NCBIfam" id="TIGR00730">
    <property type="entry name" value="Rossman fold protein, TIGR00730 family"/>
    <property type="match status" value="1"/>
</dbReference>
<keyword evidence="4" id="KW-1185">Reference proteome</keyword>
<reference evidence="3 4" key="1">
    <citation type="submission" date="2018-01" db="EMBL/GenBank/DDBJ databases">
        <title>The draft genome sequence of Halioglobus japonicus S1-36.</title>
        <authorList>
            <person name="Du Z.-J."/>
            <person name="Shi M.-J."/>
        </authorList>
    </citation>
    <scope>NUCLEOTIDE SEQUENCE [LARGE SCALE GENOMIC DNA]</scope>
    <source>
        <strain evidence="3 4">S1-36</strain>
    </source>
</reference>
<dbReference type="GO" id="GO:0009691">
    <property type="term" value="P:cytokinin biosynthetic process"/>
    <property type="evidence" value="ECO:0007669"/>
    <property type="project" value="UniProtKB-UniRule"/>
</dbReference>
<dbReference type="EC" id="3.2.2.n1" evidence="2"/>
<dbReference type="SUPFAM" id="SSF102405">
    <property type="entry name" value="MCP/YpsA-like"/>
    <property type="match status" value="1"/>
</dbReference>
<protein>
    <recommendedName>
        <fullName evidence="2">Cytokinin riboside 5'-monophosphate phosphoribohydrolase</fullName>
        <ecNumber evidence="2">3.2.2.n1</ecNumber>
    </recommendedName>
</protein>
<dbReference type="AlphaFoldDB" id="A0AAP8SLT0"/>
<comment type="catalytic activity">
    <reaction evidence="1">
        <text>AMP + H2O = D-ribose 5-phosphate + adenine</text>
        <dbReference type="Rhea" id="RHEA:20129"/>
        <dbReference type="ChEBI" id="CHEBI:15377"/>
        <dbReference type="ChEBI" id="CHEBI:16708"/>
        <dbReference type="ChEBI" id="CHEBI:78346"/>
        <dbReference type="ChEBI" id="CHEBI:456215"/>
        <dbReference type="EC" id="3.2.2.4"/>
    </reaction>
</comment>
<accession>A0AAP8SLT0</accession>
<dbReference type="RefSeq" id="WP_084197766.1">
    <property type="nucleotide sequence ID" value="NZ_BMYL01000006.1"/>
</dbReference>
<dbReference type="Proteomes" id="UP000235162">
    <property type="component" value="Unassembled WGS sequence"/>
</dbReference>
<dbReference type="PANTHER" id="PTHR43393:SF3">
    <property type="entry name" value="LYSINE DECARBOXYLASE-LIKE PROTEIN"/>
    <property type="match status" value="1"/>
</dbReference>
<dbReference type="InterPro" id="IPR005269">
    <property type="entry name" value="LOG"/>
</dbReference>
<dbReference type="KEGG" id="hja:BST95_00855"/>
<organism evidence="3 4">
    <name type="scientific">Halioglobus japonicus</name>
    <dbReference type="NCBI Taxonomy" id="930805"/>
    <lineage>
        <taxon>Bacteria</taxon>
        <taxon>Pseudomonadati</taxon>
        <taxon>Pseudomonadota</taxon>
        <taxon>Gammaproteobacteria</taxon>
        <taxon>Cellvibrionales</taxon>
        <taxon>Halieaceae</taxon>
        <taxon>Halioglobus</taxon>
    </lineage>
</organism>
<proteinExistence type="inferred from homology"/>
<dbReference type="InterPro" id="IPR052341">
    <property type="entry name" value="LOG_family_nucleotidases"/>
</dbReference>
<comment type="similarity">
    <text evidence="2">Belongs to the LOG family.</text>
</comment>
<dbReference type="GO" id="GO:0008714">
    <property type="term" value="F:AMP nucleosidase activity"/>
    <property type="evidence" value="ECO:0007669"/>
    <property type="project" value="UniProtKB-EC"/>
</dbReference>